<keyword evidence="4" id="KW-0521">NADP</keyword>
<sequence>MQEEFDIIIIGSGLGGLVCANILAREGLSVLVLEKNQQFGGNLQTFSRDKIIFDTGVHYIGGLLPGQNLHKYFHYLGISDKLKMQRMDIDGYDFVTFDDDPNEYPFAQGADNFVAQLSQFFPNEEAAIKTYVEKMNLICESFPLYKVELDEKPVSNEDLMLLKASEVIDELTENKKLKAVLAGTNFLYAGIQNKTPFYVHSLSINSYIESAWRCVNGGSQISKLLIKEIRNLGGKVLKHKKITSISVNENGLVEFVKTADGSIYKGKRFISNIDPKKTLELIENFPLRKSYKRRINESEDTISSFSLYITLKTNSFPYLKHNYYHFKNEEKVWSSIDYEEKNWPESYMVSFSAKSENDGWADGISVLTYMRYEEVEKWKDTFNTVAEKDERGSEYERFKEEKTEVLIKELEKKFPNIRDCIQSTYVATPLTYRDYIGSTSGCMYGFTKDADFPLKNYLPPRTKIPNLFLTGQCISMHGILGVTIGAILTCSELIGRKHLIDKINSAYNLERNP</sequence>
<evidence type="ECO:0000313" key="7">
    <source>
        <dbReference type="EMBL" id="MBA5629051.1"/>
    </source>
</evidence>
<dbReference type="EMBL" id="JACDZE010000001">
    <property type="protein sequence ID" value="MBA5629051.1"/>
    <property type="molecule type" value="Genomic_DNA"/>
</dbReference>
<dbReference type="InterPro" id="IPR036188">
    <property type="entry name" value="FAD/NAD-bd_sf"/>
</dbReference>
<keyword evidence="1" id="KW-0285">Flavoprotein</keyword>
<dbReference type="InterPro" id="IPR002937">
    <property type="entry name" value="Amino_oxidase"/>
</dbReference>
<keyword evidence="8" id="KW-1185">Reference proteome</keyword>
<proteinExistence type="predicted"/>
<evidence type="ECO:0000256" key="1">
    <source>
        <dbReference type="ARBA" id="ARBA00022630"/>
    </source>
</evidence>
<keyword evidence="5" id="KW-0520">NAD</keyword>
<dbReference type="RefSeq" id="WP_182042618.1">
    <property type="nucleotide sequence ID" value="NZ_JACDZE010000001.1"/>
</dbReference>
<dbReference type="AlphaFoldDB" id="A0A838ZH91"/>
<evidence type="ECO:0000256" key="3">
    <source>
        <dbReference type="ARBA" id="ARBA00022827"/>
    </source>
</evidence>
<name>A0A838ZH91_9FLAO</name>
<dbReference type="Pfam" id="PF01593">
    <property type="entry name" value="Amino_oxidase"/>
    <property type="match status" value="1"/>
</dbReference>
<comment type="caution">
    <text evidence="7">The sequence shown here is derived from an EMBL/GenBank/DDBJ whole genome shotgun (WGS) entry which is preliminary data.</text>
</comment>
<dbReference type="GO" id="GO:0016491">
    <property type="term" value="F:oxidoreductase activity"/>
    <property type="evidence" value="ECO:0007669"/>
    <property type="project" value="InterPro"/>
</dbReference>
<evidence type="ECO:0000313" key="8">
    <source>
        <dbReference type="Proteomes" id="UP000552241"/>
    </source>
</evidence>
<dbReference type="PANTHER" id="PTHR46091:SF3">
    <property type="entry name" value="AMINE OXIDASE DOMAIN-CONTAINING PROTEIN"/>
    <property type="match status" value="1"/>
</dbReference>
<organism evidence="7 8">
    <name type="scientific">Moheibacter lacus</name>
    <dbReference type="NCBI Taxonomy" id="2745851"/>
    <lineage>
        <taxon>Bacteria</taxon>
        <taxon>Pseudomonadati</taxon>
        <taxon>Bacteroidota</taxon>
        <taxon>Flavobacteriia</taxon>
        <taxon>Flavobacteriales</taxon>
        <taxon>Weeksellaceae</taxon>
        <taxon>Moheibacter</taxon>
    </lineage>
</organism>
<dbReference type="InterPro" id="IPR052206">
    <property type="entry name" value="Retinol_saturase"/>
</dbReference>
<feature type="domain" description="Amine oxidase" evidence="6">
    <location>
        <begin position="14"/>
        <end position="328"/>
    </location>
</feature>
<evidence type="ECO:0000256" key="4">
    <source>
        <dbReference type="ARBA" id="ARBA00022857"/>
    </source>
</evidence>
<keyword evidence="3" id="KW-0274">FAD</keyword>
<gene>
    <name evidence="7" type="ORF">HU137_04620</name>
</gene>
<dbReference type="PANTHER" id="PTHR46091">
    <property type="entry name" value="BLR7054 PROTEIN"/>
    <property type="match status" value="1"/>
</dbReference>
<protein>
    <submittedName>
        <fullName evidence="7">NAD(P)/FAD-dependent oxidoreductase</fullName>
    </submittedName>
</protein>
<evidence type="ECO:0000256" key="2">
    <source>
        <dbReference type="ARBA" id="ARBA00022729"/>
    </source>
</evidence>
<dbReference type="SUPFAM" id="SSF51905">
    <property type="entry name" value="FAD/NAD(P)-binding domain"/>
    <property type="match status" value="1"/>
</dbReference>
<reference evidence="7 8" key="1">
    <citation type="submission" date="2020-07" db="EMBL/GenBank/DDBJ databases">
        <title>Moheibacter lacus sp. nov., a member of the family Flavobacteriaceae isolated from freshwater lake sediment.</title>
        <authorList>
            <person name="Liu Y."/>
        </authorList>
    </citation>
    <scope>NUCLEOTIDE SEQUENCE [LARGE SCALE GENOMIC DNA]</scope>
    <source>
        <strain evidence="7 8">BDHS18</strain>
    </source>
</reference>
<evidence type="ECO:0000256" key="5">
    <source>
        <dbReference type="ARBA" id="ARBA00023027"/>
    </source>
</evidence>
<dbReference type="Proteomes" id="UP000552241">
    <property type="component" value="Unassembled WGS sequence"/>
</dbReference>
<evidence type="ECO:0000259" key="6">
    <source>
        <dbReference type="Pfam" id="PF01593"/>
    </source>
</evidence>
<accession>A0A838ZH91</accession>
<keyword evidence="2" id="KW-0732">Signal</keyword>
<dbReference type="Gene3D" id="3.50.50.60">
    <property type="entry name" value="FAD/NAD(P)-binding domain"/>
    <property type="match status" value="2"/>
</dbReference>